<dbReference type="Proteomes" id="UP000314294">
    <property type="component" value="Unassembled WGS sequence"/>
</dbReference>
<keyword evidence="3" id="KW-1185">Reference proteome</keyword>
<gene>
    <name evidence="2" type="ORF">EYF80_003834</name>
</gene>
<evidence type="ECO:0000313" key="3">
    <source>
        <dbReference type="Proteomes" id="UP000314294"/>
    </source>
</evidence>
<reference evidence="2 3" key="1">
    <citation type="submission" date="2019-03" db="EMBL/GenBank/DDBJ databases">
        <title>First draft genome of Liparis tanakae, snailfish: a comprehensive survey of snailfish specific genes.</title>
        <authorList>
            <person name="Kim W."/>
            <person name="Song I."/>
            <person name="Jeong J.-H."/>
            <person name="Kim D."/>
            <person name="Kim S."/>
            <person name="Ryu S."/>
            <person name="Song J.Y."/>
            <person name="Lee S.K."/>
        </authorList>
    </citation>
    <scope>NUCLEOTIDE SEQUENCE [LARGE SCALE GENOMIC DNA]</scope>
    <source>
        <tissue evidence="2">Muscle</tissue>
    </source>
</reference>
<feature type="signal peptide" evidence="1">
    <location>
        <begin position="1"/>
        <end position="19"/>
    </location>
</feature>
<protein>
    <submittedName>
        <fullName evidence="2">Uncharacterized protein</fullName>
    </submittedName>
</protein>
<dbReference type="EMBL" id="SRLO01000018">
    <property type="protein sequence ID" value="TNN85990.1"/>
    <property type="molecule type" value="Genomic_DNA"/>
</dbReference>
<evidence type="ECO:0000256" key="1">
    <source>
        <dbReference type="SAM" id="SignalP"/>
    </source>
</evidence>
<dbReference type="AlphaFoldDB" id="A0A4Z2J7B7"/>
<sequence length="104" mass="11267">MFVSLTLIILLSGPRRGKAAAPTVTTSSVEIYLAPKGVSMAPPSLRVPVYFRFPSPREKRVHERAELRLVIVSGEQRVVSGSSDGSTAADLREVHALLTALVQR</sequence>
<keyword evidence="1" id="KW-0732">Signal</keyword>
<proteinExistence type="predicted"/>
<feature type="chain" id="PRO_5021341224" evidence="1">
    <location>
        <begin position="20"/>
        <end position="104"/>
    </location>
</feature>
<organism evidence="2 3">
    <name type="scientific">Liparis tanakae</name>
    <name type="common">Tanaka's snailfish</name>
    <dbReference type="NCBI Taxonomy" id="230148"/>
    <lineage>
        <taxon>Eukaryota</taxon>
        <taxon>Metazoa</taxon>
        <taxon>Chordata</taxon>
        <taxon>Craniata</taxon>
        <taxon>Vertebrata</taxon>
        <taxon>Euteleostomi</taxon>
        <taxon>Actinopterygii</taxon>
        <taxon>Neopterygii</taxon>
        <taxon>Teleostei</taxon>
        <taxon>Neoteleostei</taxon>
        <taxon>Acanthomorphata</taxon>
        <taxon>Eupercaria</taxon>
        <taxon>Perciformes</taxon>
        <taxon>Cottioidei</taxon>
        <taxon>Cottales</taxon>
        <taxon>Liparidae</taxon>
        <taxon>Liparis</taxon>
    </lineage>
</organism>
<name>A0A4Z2J7B7_9TELE</name>
<comment type="caution">
    <text evidence="2">The sequence shown here is derived from an EMBL/GenBank/DDBJ whole genome shotgun (WGS) entry which is preliminary data.</text>
</comment>
<accession>A0A4Z2J7B7</accession>
<evidence type="ECO:0000313" key="2">
    <source>
        <dbReference type="EMBL" id="TNN85990.1"/>
    </source>
</evidence>